<keyword evidence="1" id="KW-0732">Signal</keyword>
<name>A0ABZ0D190_9BURK</name>
<dbReference type="RefSeq" id="WP_316703891.1">
    <property type="nucleotide sequence ID" value="NZ_CP136336.1"/>
</dbReference>
<dbReference type="InterPro" id="IPR031560">
    <property type="entry name" value="CzcE"/>
</dbReference>
<dbReference type="Gene3D" id="2.60.40.2280">
    <property type="entry name" value="Heavy-metal resistance protein CzcE"/>
    <property type="match status" value="1"/>
</dbReference>
<gene>
    <name evidence="2" type="ORF">RXV79_12985</name>
</gene>
<accession>A0ABZ0D190</accession>
<dbReference type="Proteomes" id="UP001303946">
    <property type="component" value="Chromosome"/>
</dbReference>
<keyword evidence="3" id="KW-1185">Reference proteome</keyword>
<dbReference type="EMBL" id="CP136336">
    <property type="protein sequence ID" value="WOB10937.1"/>
    <property type="molecule type" value="Genomic_DNA"/>
</dbReference>
<evidence type="ECO:0000313" key="3">
    <source>
        <dbReference type="Proteomes" id="UP001303946"/>
    </source>
</evidence>
<reference evidence="2 3" key="1">
    <citation type="submission" date="2023-10" db="EMBL/GenBank/DDBJ databases">
        <title>Bacteria for the degradation of biodegradable plastic PBAT(Polybutylene adipate terephthalate).</title>
        <authorList>
            <person name="Weon H.-Y."/>
            <person name="Yeon J."/>
        </authorList>
    </citation>
    <scope>NUCLEOTIDE SEQUENCE [LARGE SCALE GENOMIC DNA]</scope>
    <source>
        <strain evidence="2 3">SBD 7-3</strain>
    </source>
</reference>
<dbReference type="InterPro" id="IPR038674">
    <property type="entry name" value="CzcE_sf"/>
</dbReference>
<feature type="signal peptide" evidence="1">
    <location>
        <begin position="1"/>
        <end position="34"/>
    </location>
</feature>
<protein>
    <submittedName>
        <fullName evidence="2">CzcE family metal-binding protein</fullName>
    </submittedName>
</protein>
<proteinExistence type="predicted"/>
<feature type="chain" id="PRO_5046370147" evidence="1">
    <location>
        <begin position="35"/>
        <end position="126"/>
    </location>
</feature>
<dbReference type="Pfam" id="PF16986">
    <property type="entry name" value="CzcE"/>
    <property type="match status" value="1"/>
</dbReference>
<evidence type="ECO:0000313" key="2">
    <source>
        <dbReference type="EMBL" id="WOB10937.1"/>
    </source>
</evidence>
<organism evidence="2 3">
    <name type="scientific">Piscinibacter gummiphilus</name>
    <dbReference type="NCBI Taxonomy" id="946333"/>
    <lineage>
        <taxon>Bacteria</taxon>
        <taxon>Pseudomonadati</taxon>
        <taxon>Pseudomonadota</taxon>
        <taxon>Betaproteobacteria</taxon>
        <taxon>Burkholderiales</taxon>
        <taxon>Sphaerotilaceae</taxon>
        <taxon>Piscinibacter</taxon>
    </lineage>
</organism>
<sequence length="126" mass="13499">MSEPRTQRNTMNPSRVFRIAALTIATAVPLHAMATGKDVFRNGESIFGQPAAAGATSSLVVDVATTKHVTVPYGETVTFQAPNGKQFAWTFNGLDRKAVPVAKIAPADFPATQGQVYVQQNPLTRN</sequence>
<evidence type="ECO:0000256" key="1">
    <source>
        <dbReference type="SAM" id="SignalP"/>
    </source>
</evidence>